<proteinExistence type="predicted"/>
<feature type="region of interest" description="Disordered" evidence="1">
    <location>
        <begin position="1"/>
        <end position="21"/>
    </location>
</feature>
<evidence type="ECO:0000256" key="1">
    <source>
        <dbReference type="SAM" id="MobiDB-lite"/>
    </source>
</evidence>
<dbReference type="AlphaFoldDB" id="A0A8J3AYU4"/>
<reference evidence="3" key="1">
    <citation type="journal article" date="2019" name="Int. J. Syst. Evol. Microbiol.">
        <title>The Global Catalogue of Microorganisms (GCM) 10K type strain sequencing project: providing services to taxonomists for standard genome sequencing and annotation.</title>
        <authorList>
            <consortium name="The Broad Institute Genomics Platform"/>
            <consortium name="The Broad Institute Genome Sequencing Center for Infectious Disease"/>
            <person name="Wu L."/>
            <person name="Ma J."/>
        </authorList>
    </citation>
    <scope>NUCLEOTIDE SEQUENCE [LARGE SCALE GENOMIC DNA]</scope>
    <source>
        <strain evidence="3">CCM 2767</strain>
    </source>
</reference>
<evidence type="ECO:0000313" key="2">
    <source>
        <dbReference type="EMBL" id="GGI19884.1"/>
    </source>
</evidence>
<dbReference type="EMBL" id="BMDI01000002">
    <property type="protein sequence ID" value="GGI19884.1"/>
    <property type="molecule type" value="Genomic_DNA"/>
</dbReference>
<organism evidence="2 3">
    <name type="scientific">Oxalicibacterium faecigallinarum</name>
    <dbReference type="NCBI Taxonomy" id="573741"/>
    <lineage>
        <taxon>Bacteria</taxon>
        <taxon>Pseudomonadati</taxon>
        <taxon>Pseudomonadota</taxon>
        <taxon>Betaproteobacteria</taxon>
        <taxon>Burkholderiales</taxon>
        <taxon>Oxalobacteraceae</taxon>
        <taxon>Oxalicibacterium</taxon>
    </lineage>
</organism>
<protein>
    <submittedName>
        <fullName evidence="2">Uncharacterized protein</fullName>
    </submittedName>
</protein>
<evidence type="ECO:0000313" key="3">
    <source>
        <dbReference type="Proteomes" id="UP000642180"/>
    </source>
</evidence>
<sequence length="82" mass="9048">MYNMAKKTAATPQAALPSVKKSARWNSRSIEKCLRGGLSDCMNVCDPCHDVGPAVVVSAQYALKLLEMGMWTGILLFFEWLP</sequence>
<accession>A0A8J3AYU4</accession>
<dbReference type="Proteomes" id="UP000642180">
    <property type="component" value="Unassembled WGS sequence"/>
</dbReference>
<name>A0A8J3AYU4_9BURK</name>
<gene>
    <name evidence="2" type="ORF">GCM10008066_21260</name>
</gene>
<keyword evidence="3" id="KW-1185">Reference proteome</keyword>
<comment type="caution">
    <text evidence="2">The sequence shown here is derived from an EMBL/GenBank/DDBJ whole genome shotgun (WGS) entry which is preliminary data.</text>
</comment>